<feature type="domain" description="AAA+ ATPase" evidence="10">
    <location>
        <begin position="358"/>
        <end position="543"/>
    </location>
</feature>
<evidence type="ECO:0000256" key="6">
    <source>
        <dbReference type="ARBA" id="ARBA00022840"/>
    </source>
</evidence>
<dbReference type="GO" id="GO:0016887">
    <property type="term" value="F:ATP hydrolysis activity"/>
    <property type="evidence" value="ECO:0007669"/>
    <property type="project" value="InterPro"/>
</dbReference>
<dbReference type="SUPFAM" id="SSF90123">
    <property type="entry name" value="ABC transporter transmembrane region"/>
    <property type="match status" value="1"/>
</dbReference>
<dbReference type="AlphaFoldDB" id="A0AAU9EVX7"/>
<dbReference type="PANTHER" id="PTHR43394:SF1">
    <property type="entry name" value="ATP-BINDING CASSETTE SUB-FAMILY B MEMBER 10, MITOCHONDRIAL"/>
    <property type="match status" value="1"/>
</dbReference>
<dbReference type="GO" id="GO:0015421">
    <property type="term" value="F:ABC-type oligopeptide transporter activity"/>
    <property type="evidence" value="ECO:0007669"/>
    <property type="project" value="TreeGrafter"/>
</dbReference>
<dbReference type="EMBL" id="AP028679">
    <property type="protein sequence ID" value="BEQ15730.1"/>
    <property type="molecule type" value="Genomic_DNA"/>
</dbReference>
<dbReference type="SMART" id="SM00382">
    <property type="entry name" value="AAA"/>
    <property type="match status" value="1"/>
</dbReference>
<dbReference type="InterPro" id="IPR003439">
    <property type="entry name" value="ABC_transporter-like_ATP-bd"/>
</dbReference>
<reference evidence="12" key="1">
    <citation type="journal article" date="2023" name="Arch. Microbiol.">
        <title>Desulfoferula mesophilus gen. nov. sp. nov., a mesophilic sulfate-reducing bacterium isolated from a brackish lake sediment.</title>
        <authorList>
            <person name="Watanabe T."/>
            <person name="Yabe T."/>
            <person name="Tsuji J.M."/>
            <person name="Fukui M."/>
        </authorList>
    </citation>
    <scope>NUCLEOTIDE SEQUENCE [LARGE SCALE GENOMIC DNA]</scope>
    <source>
        <strain evidence="12">12FAK</strain>
    </source>
</reference>
<feature type="transmembrane region" description="Helical" evidence="9">
    <location>
        <begin position="274"/>
        <end position="295"/>
    </location>
</feature>
<evidence type="ECO:0000256" key="1">
    <source>
        <dbReference type="ARBA" id="ARBA00004651"/>
    </source>
</evidence>
<feature type="transmembrane region" description="Helical" evidence="9">
    <location>
        <begin position="150"/>
        <end position="169"/>
    </location>
</feature>
<evidence type="ECO:0000256" key="9">
    <source>
        <dbReference type="SAM" id="Phobius"/>
    </source>
</evidence>
<feature type="transmembrane region" description="Helical" evidence="9">
    <location>
        <begin position="50"/>
        <end position="72"/>
    </location>
</feature>
<evidence type="ECO:0000256" key="4">
    <source>
        <dbReference type="ARBA" id="ARBA00022692"/>
    </source>
</evidence>
<proteinExistence type="predicted"/>
<dbReference type="InterPro" id="IPR017871">
    <property type="entry name" value="ABC_transporter-like_CS"/>
</dbReference>
<dbReference type="InterPro" id="IPR027417">
    <property type="entry name" value="P-loop_NTPase"/>
</dbReference>
<keyword evidence="7 9" id="KW-1133">Transmembrane helix</keyword>
<feature type="transmembrane region" description="Helical" evidence="9">
    <location>
        <begin position="234"/>
        <end position="254"/>
    </location>
</feature>
<dbReference type="GO" id="GO:0005524">
    <property type="term" value="F:ATP binding"/>
    <property type="evidence" value="ECO:0007669"/>
    <property type="project" value="UniProtKB-KW"/>
</dbReference>
<dbReference type="Gene3D" id="1.20.1560.10">
    <property type="entry name" value="ABC transporter type 1, transmembrane domain"/>
    <property type="match status" value="1"/>
</dbReference>
<dbReference type="InterPro" id="IPR003593">
    <property type="entry name" value="AAA+_ATPase"/>
</dbReference>
<protein>
    <submittedName>
        <fullName evidence="11">Multidrug ABC transporter ATP-binding protein</fullName>
    </submittedName>
</protein>
<dbReference type="PROSITE" id="PS00211">
    <property type="entry name" value="ABC_TRANSPORTER_1"/>
    <property type="match status" value="1"/>
</dbReference>
<evidence type="ECO:0000313" key="12">
    <source>
        <dbReference type="Proteomes" id="UP001366166"/>
    </source>
</evidence>
<dbReference type="GO" id="GO:0005886">
    <property type="term" value="C:plasma membrane"/>
    <property type="evidence" value="ECO:0007669"/>
    <property type="project" value="UniProtKB-SubCell"/>
</dbReference>
<evidence type="ECO:0000313" key="11">
    <source>
        <dbReference type="EMBL" id="BEQ15730.1"/>
    </source>
</evidence>
<dbReference type="InterPro" id="IPR039421">
    <property type="entry name" value="Type_1_exporter"/>
</dbReference>
<keyword evidence="6 11" id="KW-0067">ATP-binding</keyword>
<evidence type="ECO:0000256" key="8">
    <source>
        <dbReference type="ARBA" id="ARBA00023136"/>
    </source>
</evidence>
<dbReference type="Proteomes" id="UP001366166">
    <property type="component" value="Chromosome"/>
</dbReference>
<dbReference type="Pfam" id="PF00664">
    <property type="entry name" value="ABC_membrane"/>
    <property type="match status" value="1"/>
</dbReference>
<keyword evidence="3" id="KW-1003">Cell membrane</keyword>
<evidence type="ECO:0000259" key="10">
    <source>
        <dbReference type="SMART" id="SM00382"/>
    </source>
</evidence>
<dbReference type="CDD" id="cd18541">
    <property type="entry name" value="ABC_6TM_TmrB_like"/>
    <property type="match status" value="1"/>
</dbReference>
<dbReference type="SUPFAM" id="SSF52540">
    <property type="entry name" value="P-loop containing nucleoside triphosphate hydrolases"/>
    <property type="match status" value="1"/>
</dbReference>
<evidence type="ECO:0000256" key="2">
    <source>
        <dbReference type="ARBA" id="ARBA00022448"/>
    </source>
</evidence>
<dbReference type="InterPro" id="IPR036640">
    <property type="entry name" value="ABC1_TM_sf"/>
</dbReference>
<evidence type="ECO:0000256" key="3">
    <source>
        <dbReference type="ARBA" id="ARBA00022475"/>
    </source>
</evidence>
<name>A0AAU9EVX7_9BACT</name>
<dbReference type="InterPro" id="IPR011527">
    <property type="entry name" value="ABC1_TM_dom"/>
</dbReference>
<organism evidence="11 12">
    <name type="scientific">Desulfoferula mesophila</name>
    <dbReference type="NCBI Taxonomy" id="3058419"/>
    <lineage>
        <taxon>Bacteria</taxon>
        <taxon>Pseudomonadati</taxon>
        <taxon>Thermodesulfobacteriota</taxon>
        <taxon>Desulfarculia</taxon>
        <taxon>Desulfarculales</taxon>
        <taxon>Desulfarculaceae</taxon>
        <taxon>Desulfoferula</taxon>
    </lineage>
</organism>
<dbReference type="Pfam" id="PF00005">
    <property type="entry name" value="ABC_tran"/>
    <property type="match status" value="1"/>
</dbReference>
<keyword evidence="2" id="KW-0813">Transport</keyword>
<keyword evidence="8 9" id="KW-0472">Membrane</keyword>
<feature type="transmembrane region" description="Helical" evidence="9">
    <location>
        <begin position="122"/>
        <end position="144"/>
    </location>
</feature>
<keyword evidence="5" id="KW-0547">Nucleotide-binding</keyword>
<evidence type="ECO:0000256" key="5">
    <source>
        <dbReference type="ARBA" id="ARBA00022741"/>
    </source>
</evidence>
<keyword evidence="4 9" id="KW-0812">Transmembrane</keyword>
<dbReference type="KEGG" id="dmp:FAK_27960"/>
<keyword evidence="12" id="KW-1185">Reference proteome</keyword>
<gene>
    <name evidence="11" type="ORF">FAK_27960</name>
</gene>
<dbReference type="FunFam" id="3.40.50.300:FF:000854">
    <property type="entry name" value="Multidrug ABC transporter ATP-binding protein"/>
    <property type="match status" value="1"/>
</dbReference>
<dbReference type="Gene3D" id="3.40.50.300">
    <property type="entry name" value="P-loop containing nucleotide triphosphate hydrolases"/>
    <property type="match status" value="1"/>
</dbReference>
<comment type="subcellular location">
    <subcellularLocation>
        <location evidence="1">Cell membrane</location>
        <topology evidence="1">Multi-pass membrane protein</topology>
    </subcellularLocation>
</comment>
<accession>A0AAU9EVX7</accession>
<sequence length="577" mass="62748">MLRGLARRKALGLGVGFVALVLVDVFQLYIPRLIKFAVDDLTLGRADAQRLMTIGAGIVGLALAMVLMRLIWRPLLMGFSREVERRLRGELFEHLQSMHVGYLDDHPPGELMARATNDLNNIRMATGIGLVAAVDGAFMGLAAIGFMLYISPLLALLAILPMPAIVILTRQQSRRFHTRFSKVQEAFSAMTEQVREVISGVRLIKTYALADSEERRLEVSARGYLKQNLSLARVMALFFPLMVFFTNLSLAVVLGAGGPLAVFGQITPGDFVAFTAYLGMLTWPMMALGWVVSLLQRARASLERVSQVLEASPAVQDPARPARLPQKPELGVEVRELTYRYPGAASDTLSRVSLKAPAGQLTAVVGPIGSGKSTLLRLLGRLYEPPGGAVFVEGTDVLELAQEDLRSHVVQVPQEAFLFSATLAHNLALGDPSADEARLWAALEAAELAQEVRELPQGLETELGERAHTLSGGQRQRLCLARALLLDPAVLVLDDPLSAVDTGTETRILANLARLRAGRTTLVVSHRLGSVAFARHIYVLDQGLLVEEGDHASLMALQGLYHDLFAEQAILAELEEG</sequence>
<evidence type="ECO:0000256" key="7">
    <source>
        <dbReference type="ARBA" id="ARBA00022989"/>
    </source>
</evidence>
<feature type="transmembrane region" description="Helical" evidence="9">
    <location>
        <begin position="12"/>
        <end position="30"/>
    </location>
</feature>
<dbReference type="PANTHER" id="PTHR43394">
    <property type="entry name" value="ATP-DEPENDENT PERMEASE MDL1, MITOCHONDRIAL"/>
    <property type="match status" value="1"/>
</dbReference>